<evidence type="ECO:0000313" key="3">
    <source>
        <dbReference type="EMBL" id="GGO88189.1"/>
    </source>
</evidence>
<comment type="caution">
    <text evidence="3">The sequence shown here is derived from an EMBL/GenBank/DDBJ whole genome shotgun (WGS) entry which is preliminary data.</text>
</comment>
<sequence length="190" mass="19703">MRRLVPLALVAPTLALGAVLVAAPAQAACDAGPLRTELKSSKLVVIGKVTAIEKRAHSQRYTVTVKRVYAGSATATLELQGPTKSAPCALPVAKGDEWLFLSDGRAKPPVVRRDGGSTKLSAEAATVVADVLGSGKRPSKDANEPTQVALEKVDAPKPYGFWQIALPGAVLAGGGLLVLMLARALGRARH</sequence>
<reference evidence="4" key="1">
    <citation type="journal article" date="2019" name="Int. J. Syst. Evol. Microbiol.">
        <title>The Global Catalogue of Microorganisms (GCM) 10K type strain sequencing project: providing services to taxonomists for standard genome sequencing and annotation.</title>
        <authorList>
            <consortium name="The Broad Institute Genomics Platform"/>
            <consortium name="The Broad Institute Genome Sequencing Center for Infectious Disease"/>
            <person name="Wu L."/>
            <person name="Ma J."/>
        </authorList>
    </citation>
    <scope>NUCLEOTIDE SEQUENCE [LARGE SCALE GENOMIC DNA]</scope>
    <source>
        <strain evidence="4">CGMCC 4.7371</strain>
    </source>
</reference>
<dbReference type="Proteomes" id="UP000655410">
    <property type="component" value="Unassembled WGS sequence"/>
</dbReference>
<proteinExistence type="predicted"/>
<feature type="transmembrane region" description="Helical" evidence="1">
    <location>
        <begin position="160"/>
        <end position="182"/>
    </location>
</feature>
<keyword evidence="2" id="KW-0732">Signal</keyword>
<gene>
    <name evidence="3" type="ORF">GCM10011584_14570</name>
</gene>
<organism evidence="3 4">
    <name type="scientific">Nocardioides phosphati</name>
    <dbReference type="NCBI Taxonomy" id="1867775"/>
    <lineage>
        <taxon>Bacteria</taxon>
        <taxon>Bacillati</taxon>
        <taxon>Actinomycetota</taxon>
        <taxon>Actinomycetes</taxon>
        <taxon>Propionibacteriales</taxon>
        <taxon>Nocardioidaceae</taxon>
        <taxon>Nocardioides</taxon>
    </lineage>
</organism>
<dbReference type="EMBL" id="BMNI01000003">
    <property type="protein sequence ID" value="GGO88189.1"/>
    <property type="molecule type" value="Genomic_DNA"/>
</dbReference>
<accession>A0ABQ2NAQ5</accession>
<feature type="chain" id="PRO_5045158231" evidence="2">
    <location>
        <begin position="28"/>
        <end position="190"/>
    </location>
</feature>
<evidence type="ECO:0000313" key="4">
    <source>
        <dbReference type="Proteomes" id="UP000655410"/>
    </source>
</evidence>
<protein>
    <submittedName>
        <fullName evidence="3">Uncharacterized protein</fullName>
    </submittedName>
</protein>
<evidence type="ECO:0000256" key="2">
    <source>
        <dbReference type="SAM" id="SignalP"/>
    </source>
</evidence>
<dbReference type="RefSeq" id="WP_188783361.1">
    <property type="nucleotide sequence ID" value="NZ_BMNI01000003.1"/>
</dbReference>
<keyword evidence="1" id="KW-1133">Transmembrane helix</keyword>
<name>A0ABQ2NAQ5_9ACTN</name>
<keyword evidence="1" id="KW-0812">Transmembrane</keyword>
<keyword evidence="1" id="KW-0472">Membrane</keyword>
<keyword evidence="4" id="KW-1185">Reference proteome</keyword>
<evidence type="ECO:0000256" key="1">
    <source>
        <dbReference type="SAM" id="Phobius"/>
    </source>
</evidence>
<feature type="signal peptide" evidence="2">
    <location>
        <begin position="1"/>
        <end position="27"/>
    </location>
</feature>